<evidence type="ECO:0000259" key="11">
    <source>
        <dbReference type="Pfam" id="PF01514"/>
    </source>
</evidence>
<dbReference type="Gene3D" id="3.30.300.30">
    <property type="match status" value="1"/>
</dbReference>
<dbReference type="GO" id="GO:0009279">
    <property type="term" value="C:cell outer membrane"/>
    <property type="evidence" value="ECO:0007669"/>
    <property type="project" value="UniProtKB-SubCell"/>
</dbReference>
<feature type="domain" description="Flagellar M-ring N-terminal" evidence="11">
    <location>
        <begin position="22"/>
        <end position="138"/>
    </location>
</feature>
<evidence type="ECO:0000256" key="5">
    <source>
        <dbReference type="ARBA" id="ARBA00022927"/>
    </source>
</evidence>
<gene>
    <name evidence="12" type="ORF">Rin_00010760</name>
</gene>
<evidence type="ECO:0000256" key="8">
    <source>
        <dbReference type="ARBA" id="ARBA00023237"/>
    </source>
</evidence>
<comment type="caution">
    <text evidence="12">The sequence shown here is derived from an EMBL/GenBank/DDBJ whole genome shotgun (WGS) entry which is preliminary data.</text>
</comment>
<proteinExistence type="inferred from homology"/>
<dbReference type="NCBIfam" id="TIGR02544">
    <property type="entry name" value="III_secr_YscJ"/>
    <property type="match status" value="1"/>
</dbReference>
<dbReference type="GO" id="GO:0009306">
    <property type="term" value="P:protein secretion"/>
    <property type="evidence" value="ECO:0007669"/>
    <property type="project" value="InterPro"/>
</dbReference>
<dbReference type="PROSITE" id="PS51257">
    <property type="entry name" value="PROKAR_LIPOPROTEIN"/>
    <property type="match status" value="1"/>
</dbReference>
<keyword evidence="13" id="KW-1185">Reference proteome</keyword>
<dbReference type="PANTHER" id="PTHR30046">
    <property type="entry name" value="FLAGELLAR M-RING PROTEIN"/>
    <property type="match status" value="1"/>
</dbReference>
<evidence type="ECO:0000256" key="4">
    <source>
        <dbReference type="ARBA" id="ARBA00022729"/>
    </source>
</evidence>
<keyword evidence="8 10" id="KW-0998">Cell outer membrane</keyword>
<dbReference type="PRINTS" id="PR01338">
    <property type="entry name" value="TYPE3OMKPROT"/>
</dbReference>
<dbReference type="AlphaFoldDB" id="G2GZ61"/>
<dbReference type="InterPro" id="IPR043427">
    <property type="entry name" value="YscJ/FliF"/>
</dbReference>
<dbReference type="Pfam" id="PF01514">
    <property type="entry name" value="YscJ_FliF"/>
    <property type="match status" value="1"/>
</dbReference>
<dbReference type="OrthoDB" id="115186at2"/>
<protein>
    <recommendedName>
        <fullName evidence="10">Lipoprotein</fullName>
    </recommendedName>
</protein>
<keyword evidence="4 10" id="KW-0732">Signal</keyword>
<reference evidence="12 13" key="1">
    <citation type="journal article" date="2012" name="Genome Res.">
        <title>Genomic basis of endosymbiont-conferred protection against an insect parasitoid.</title>
        <authorList>
            <person name="Hansen A.K."/>
            <person name="Vorburger C."/>
            <person name="Moran N.A."/>
        </authorList>
    </citation>
    <scope>NUCLEOTIDE SEQUENCE [LARGE SCALE GENOMIC DNA]</scope>
    <source>
        <strain evidence="13">R5.15</strain>
    </source>
</reference>
<feature type="transmembrane region" description="Helical" evidence="10">
    <location>
        <begin position="212"/>
        <end position="233"/>
    </location>
</feature>
<keyword evidence="10" id="KW-0812">Transmembrane</keyword>
<keyword evidence="10" id="KW-1133">Transmembrane helix</keyword>
<evidence type="ECO:0000313" key="13">
    <source>
        <dbReference type="Proteomes" id="UP000004116"/>
    </source>
</evidence>
<dbReference type="EMBL" id="AGCA01000272">
    <property type="protein sequence ID" value="EGY28969.1"/>
    <property type="molecule type" value="Genomic_DNA"/>
</dbReference>
<dbReference type="NCBIfam" id="NF011852">
    <property type="entry name" value="PRK15324.1"/>
    <property type="match status" value="1"/>
</dbReference>
<dbReference type="InterPro" id="IPR003282">
    <property type="entry name" value="T3SS_SctJ"/>
</dbReference>
<evidence type="ECO:0000256" key="3">
    <source>
        <dbReference type="ARBA" id="ARBA00022448"/>
    </source>
</evidence>
<dbReference type="Proteomes" id="UP000004116">
    <property type="component" value="Unassembled WGS sequence"/>
</dbReference>
<evidence type="ECO:0000256" key="6">
    <source>
        <dbReference type="ARBA" id="ARBA00023136"/>
    </source>
</evidence>
<dbReference type="PANTHER" id="PTHR30046:SF3">
    <property type="entry name" value="SECRETION SYSTEM APPARATUS LIPOPROTEIN SSAJ"/>
    <property type="match status" value="1"/>
</dbReference>
<dbReference type="InterPro" id="IPR006182">
    <property type="entry name" value="FliF_N_dom"/>
</dbReference>
<evidence type="ECO:0000256" key="1">
    <source>
        <dbReference type="ARBA" id="ARBA00004459"/>
    </source>
</evidence>
<name>G2GZ61_9ENTR</name>
<dbReference type="PATRIC" id="fig|1005043.3.peg.964"/>
<dbReference type="RefSeq" id="WP_006706750.1">
    <property type="nucleotide sequence ID" value="NZ_AGCA01000272.1"/>
</dbReference>
<evidence type="ECO:0000256" key="9">
    <source>
        <dbReference type="ARBA" id="ARBA00023288"/>
    </source>
</evidence>
<evidence type="ECO:0000256" key="2">
    <source>
        <dbReference type="ARBA" id="ARBA00009509"/>
    </source>
</evidence>
<keyword evidence="5" id="KW-0653">Protein transport</keyword>
<organism evidence="12 13">
    <name type="scientific">Candidatus Regiella insecticola 5.15</name>
    <dbReference type="NCBI Taxonomy" id="1005043"/>
    <lineage>
        <taxon>Bacteria</taxon>
        <taxon>Pseudomonadati</taxon>
        <taxon>Pseudomonadota</taxon>
        <taxon>Gammaproteobacteria</taxon>
        <taxon>Enterobacterales</taxon>
        <taxon>Enterobacteriaceae</taxon>
        <taxon>aphid secondary symbionts</taxon>
        <taxon>Candidatus Regiella</taxon>
    </lineage>
</organism>
<dbReference type="InterPro" id="IPR045851">
    <property type="entry name" value="AMP-bd_C_sf"/>
</dbReference>
<evidence type="ECO:0000256" key="10">
    <source>
        <dbReference type="RuleBase" id="RU364102"/>
    </source>
</evidence>
<keyword evidence="9 10" id="KW-0449">Lipoprotein</keyword>
<evidence type="ECO:0000256" key="7">
    <source>
        <dbReference type="ARBA" id="ARBA00023139"/>
    </source>
</evidence>
<dbReference type="Gene3D" id="3.30.70.1530">
    <property type="entry name" value="Hypothetical protein rpa1041"/>
    <property type="match status" value="1"/>
</dbReference>
<comment type="similarity">
    <text evidence="2 10">Belongs to the YscJ lipoprotein family.</text>
</comment>
<accession>G2GZ61</accession>
<keyword evidence="3" id="KW-0813">Transport</keyword>
<keyword evidence="6 10" id="KW-0472">Membrane</keyword>
<evidence type="ECO:0000313" key="12">
    <source>
        <dbReference type="EMBL" id="EGY28969.1"/>
    </source>
</evidence>
<sequence length="264" mass="29653">MIKLPRCIFIPALILLLVACKQQDLLKDLDQQQANEVSALLQRNNIEAKKIDNAKSGYSITVAPIDFVAAVDLIKMYNLPSKPRMEIAQMFPSDSLISSPREEKARLYSGIEQRLEQSLQTMNGVVTARVHVSYDLDSGEGGRKVVPIHMTTVVTYDQEIDPNLLIGDVKRFLKNSFHDVDYDNISVVLSKRSMIQHQAPMNGKKEQSSYSGVYYLLMVLMILFVGLMAIIVARKKKLLPTKTTAGKKVMPQKLVNGNQEQHHA</sequence>
<keyword evidence="7 10" id="KW-0564">Palmitate</keyword>
<comment type="subcellular location">
    <subcellularLocation>
        <location evidence="1">Cell outer membrane</location>
        <topology evidence="1">Lipid-anchor</topology>
    </subcellularLocation>
</comment>